<dbReference type="EMBL" id="CAMXCH010000001">
    <property type="protein sequence ID" value="CAI3931674.1"/>
    <property type="molecule type" value="Genomic_DNA"/>
</dbReference>
<reference evidence="1" key="1">
    <citation type="submission" date="2022-10" db="EMBL/GenBank/DDBJ databases">
        <authorList>
            <person name="Botero Cardona J."/>
        </authorList>
    </citation>
    <scope>NUCLEOTIDE SEQUENCE</scope>
    <source>
        <strain evidence="1">R-83534</strain>
    </source>
</reference>
<protein>
    <submittedName>
        <fullName evidence="1">Uncharacterized protein</fullName>
    </submittedName>
</protein>
<keyword evidence="2" id="KW-1185">Reference proteome</keyword>
<gene>
    <name evidence="1" type="ORF">R83534S58_LOCUS572</name>
</gene>
<dbReference type="Proteomes" id="UP001154272">
    <property type="component" value="Unassembled WGS sequence"/>
</dbReference>
<comment type="caution">
    <text evidence="1">The sequence shown here is derived from an EMBL/GenBank/DDBJ whole genome shotgun (WGS) entry which is preliminary data.</text>
</comment>
<accession>A0ABM9HL38</accession>
<dbReference type="RefSeq" id="WP_235176780.1">
    <property type="nucleotide sequence ID" value="NZ_CAMXCH010000001.1"/>
</dbReference>
<evidence type="ECO:0000313" key="1">
    <source>
        <dbReference type="EMBL" id="CAI3931674.1"/>
    </source>
</evidence>
<organism evidence="1 2">
    <name type="scientific">Commensalibacter papalotli</name>
    <name type="common">ex Botero et al. 2024</name>
    <dbReference type="NCBI Taxonomy" id="2972766"/>
    <lineage>
        <taxon>Bacteria</taxon>
        <taxon>Pseudomonadati</taxon>
        <taxon>Pseudomonadota</taxon>
        <taxon>Alphaproteobacteria</taxon>
        <taxon>Acetobacterales</taxon>
        <taxon>Acetobacteraceae</taxon>
    </lineage>
</organism>
<proteinExistence type="predicted"/>
<name>A0ABM9HL38_9PROT</name>
<evidence type="ECO:0000313" key="2">
    <source>
        <dbReference type="Proteomes" id="UP001154272"/>
    </source>
</evidence>
<sequence>MGIVVEMLLKHSGKYRNICFFYVLSLALSLPSYARVDTKVIPLFKNALSEKFLKQYPILPYNFIDLLRVTPKLLPVKLKNIQKIFNNQLRIVEQSENSVSYILGSYRTLDGVIVKDVGVKIRLKAGWKVVGFGFDLDQKQCVNTKLLKKEFGFIIPELLSFHPVANAPIALHTTNGRGIFVMGITADYPDCATNIGIGMFNSKKEQQEWKEYVRKNAPYLRARERQKELEEK</sequence>